<dbReference type="RefSeq" id="WP_016236194.1">
    <property type="nucleotide sequence ID" value="NZ_CCXW01000001.1"/>
</dbReference>
<comment type="caution">
    <text evidence="2">The sequence shown here is derived from an EMBL/GenBank/DDBJ whole genome shotgun (WGS) entry which is preliminary data.</text>
</comment>
<evidence type="ECO:0000313" key="3">
    <source>
        <dbReference type="Proteomes" id="UP000182110"/>
    </source>
</evidence>
<feature type="region of interest" description="Disordered" evidence="1">
    <location>
        <begin position="34"/>
        <end position="53"/>
    </location>
</feature>
<keyword evidence="3" id="KW-1185">Reference proteome</keyword>
<organism evidence="2 3">
    <name type="scientific">Peribacillus simplex</name>
    <dbReference type="NCBI Taxonomy" id="1478"/>
    <lineage>
        <taxon>Bacteria</taxon>
        <taxon>Bacillati</taxon>
        <taxon>Bacillota</taxon>
        <taxon>Bacilli</taxon>
        <taxon>Bacillales</taxon>
        <taxon>Bacillaceae</taxon>
        <taxon>Peribacillus</taxon>
    </lineage>
</organism>
<evidence type="ECO:0000256" key="1">
    <source>
        <dbReference type="SAM" id="MobiDB-lite"/>
    </source>
</evidence>
<evidence type="ECO:0000313" key="2">
    <source>
        <dbReference type="EMBL" id="CEG33122.1"/>
    </source>
</evidence>
<name>A0AAN2PIF7_9BACI</name>
<reference evidence="2 3" key="1">
    <citation type="journal article" date="2014" name="Genome Announc.">
        <title>Genome Sequence of Bacillus simplex Strain P558, Isolated from a Human Fecal Sample.</title>
        <authorList>
            <person name="Croce O."/>
            <person name="Hugon P."/>
            <person name="Lagier J.C."/>
            <person name="Bibi F."/>
            <person name="Robert C."/>
            <person name="Azhar E.I."/>
            <person name="Raoult D."/>
            <person name="Fournier P.E."/>
        </authorList>
    </citation>
    <scope>NUCLEOTIDE SEQUENCE [LARGE SCALE GENOMIC DNA]</scope>
    <source>
        <strain evidence="2 3">P558</strain>
    </source>
</reference>
<sequence length="53" mass="5966">MDILKDVLVEVAKTVANSTVVYLFSLLPAKKVQKKTTRSLSKKHGRPSNKRKI</sequence>
<accession>A0AAN2PIF7</accession>
<dbReference type="Proteomes" id="UP000182110">
    <property type="component" value="Unassembled WGS sequence"/>
</dbReference>
<proteinExistence type="predicted"/>
<dbReference type="EMBL" id="CCXW01000001">
    <property type="protein sequence ID" value="CEG33122.1"/>
    <property type="molecule type" value="Genomic_DNA"/>
</dbReference>
<dbReference type="AlphaFoldDB" id="A0AAN2PIF7"/>
<protein>
    <submittedName>
        <fullName evidence="2">Uncharacterized protein</fullName>
    </submittedName>
</protein>
<gene>
    <name evidence="2" type="ORF">BN1180_03294</name>
</gene>